<accession>A0A1H9QBU7</accession>
<evidence type="ECO:0000313" key="3">
    <source>
        <dbReference type="Proteomes" id="UP000198815"/>
    </source>
</evidence>
<dbReference type="InterPro" id="IPR020843">
    <property type="entry name" value="ER"/>
</dbReference>
<dbReference type="OrthoDB" id="9787435at2"/>
<dbReference type="SUPFAM" id="SSF50129">
    <property type="entry name" value="GroES-like"/>
    <property type="match status" value="1"/>
</dbReference>
<dbReference type="STRING" id="64702.SAMN05443377_10318"/>
<organism evidence="2 3">
    <name type="scientific">Propionibacterium cyclohexanicum</name>
    <dbReference type="NCBI Taxonomy" id="64702"/>
    <lineage>
        <taxon>Bacteria</taxon>
        <taxon>Bacillati</taxon>
        <taxon>Actinomycetota</taxon>
        <taxon>Actinomycetes</taxon>
        <taxon>Propionibacteriales</taxon>
        <taxon>Propionibacteriaceae</taxon>
        <taxon>Propionibacterium</taxon>
    </lineage>
</organism>
<dbReference type="SMART" id="SM00829">
    <property type="entry name" value="PKS_ER"/>
    <property type="match status" value="1"/>
</dbReference>
<gene>
    <name evidence="2" type="ORF">SAMN05443377_10318</name>
</gene>
<feature type="domain" description="Enoyl reductase (ER)" evidence="1">
    <location>
        <begin position="16"/>
        <end position="293"/>
    </location>
</feature>
<dbReference type="EMBL" id="FOGZ01000003">
    <property type="protein sequence ID" value="SER57991.1"/>
    <property type="molecule type" value="Genomic_DNA"/>
</dbReference>
<dbReference type="Gene3D" id="3.90.180.10">
    <property type="entry name" value="Medium-chain alcohol dehydrogenases, catalytic domain"/>
    <property type="match status" value="2"/>
</dbReference>
<dbReference type="RefSeq" id="WP_091967307.1">
    <property type="nucleotide sequence ID" value="NZ_FOGZ01000003.1"/>
</dbReference>
<dbReference type="Gene3D" id="3.40.50.720">
    <property type="entry name" value="NAD(P)-binding Rossmann-like Domain"/>
    <property type="match status" value="1"/>
</dbReference>
<keyword evidence="3" id="KW-1185">Reference proteome</keyword>
<evidence type="ECO:0000259" key="1">
    <source>
        <dbReference type="SMART" id="SM00829"/>
    </source>
</evidence>
<name>A0A1H9QBU7_9ACTN</name>
<dbReference type="PANTHER" id="PTHR43677">
    <property type="entry name" value="SHORT-CHAIN DEHYDROGENASE/REDUCTASE"/>
    <property type="match status" value="1"/>
</dbReference>
<sequence length="321" mass="33571">MIQIQAAVVSDFAEPASYRPIEIPEPRAGEELVEVLAAGLHPRVRSGARGAHYTSSGRLPQIPGIDGVGRRADGALVYFALDDDRFGSMATRAVVDPRRTIALPEGSDVVRIAAAMNPAMSSWVALRRRITLTPGAAVLVLGATGSAGTMAVRIAKLLGAGSVVAAGRDPRRLARLASLGADVRVRLTEDLDATASALAGAAADADVVLDYLWGAPSGRAIPALLRARTDRSRPLDWIEIGSVAGPDIVLPSAALRSAHLRLIGSGQGSIGPREYLAELPSLVEAINAGRIAVETRVAPLEEVHAVWAEQPQPGVRTVLMP</sequence>
<dbReference type="InterPro" id="IPR051397">
    <property type="entry name" value="Zn-ADH-like_protein"/>
</dbReference>
<dbReference type="GO" id="GO:0016491">
    <property type="term" value="F:oxidoreductase activity"/>
    <property type="evidence" value="ECO:0007669"/>
    <property type="project" value="InterPro"/>
</dbReference>
<proteinExistence type="predicted"/>
<dbReference type="SUPFAM" id="SSF51735">
    <property type="entry name" value="NAD(P)-binding Rossmann-fold domains"/>
    <property type="match status" value="1"/>
</dbReference>
<dbReference type="AlphaFoldDB" id="A0A1H9QBU7"/>
<dbReference type="InterPro" id="IPR013149">
    <property type="entry name" value="ADH-like_C"/>
</dbReference>
<dbReference type="InterPro" id="IPR036291">
    <property type="entry name" value="NAD(P)-bd_dom_sf"/>
</dbReference>
<dbReference type="InterPro" id="IPR011032">
    <property type="entry name" value="GroES-like_sf"/>
</dbReference>
<evidence type="ECO:0000313" key="2">
    <source>
        <dbReference type="EMBL" id="SER57991.1"/>
    </source>
</evidence>
<protein>
    <submittedName>
        <fullName evidence="2">NADPH:quinone reductase</fullName>
    </submittedName>
</protein>
<dbReference type="PANTHER" id="PTHR43677:SF11">
    <property type="entry name" value="ZINC-CONTAINING ALCOHOL DEHYDROGENASE"/>
    <property type="match status" value="1"/>
</dbReference>
<dbReference type="Proteomes" id="UP000198815">
    <property type="component" value="Unassembled WGS sequence"/>
</dbReference>
<reference evidence="2 3" key="1">
    <citation type="submission" date="2016-10" db="EMBL/GenBank/DDBJ databases">
        <authorList>
            <person name="de Groot N.N."/>
        </authorList>
    </citation>
    <scope>NUCLEOTIDE SEQUENCE [LARGE SCALE GENOMIC DNA]</scope>
    <source>
        <strain evidence="2 3">DSM 16859</strain>
    </source>
</reference>
<dbReference type="Pfam" id="PF00107">
    <property type="entry name" value="ADH_zinc_N"/>
    <property type="match status" value="1"/>
</dbReference>